<dbReference type="OrthoDB" id="3404132at2"/>
<dbReference type="Proteomes" id="UP000245639">
    <property type="component" value="Unassembled WGS sequence"/>
</dbReference>
<sequence length="315" mass="32012">MTAASGVVVGVDGSTTAAGALVAAVEEAARRGVGVTAMLAYAAPGSWAEGDGDADVLEPDRMAAAVLEQAQRYVAEATLHLSEALRGVPLEVRVRAGSPAPVLADAARGAELLVVGHRGRGMVGRAVLGSTGVRLLALAPCPVLVVRPRAAGPDGPVVVGIDRSENSAAALRYALADALRRRVDVVAVTGAAPPPSTVGFRPLPATTLTAVRESLRPRVEQFVGGVVGEYGRRHPVPSIEVVVRAEDPTLAVVDVAEQIAAPVVVVGRTGHGAFARWLLGSVAHGAVLRAPCPVVVVPGDATPGHPDETEGYGDD</sequence>
<dbReference type="RefSeq" id="WP_116710070.1">
    <property type="nucleotide sequence ID" value="NZ_QEKW01000013.1"/>
</dbReference>
<dbReference type="PANTHER" id="PTHR31964:SF113">
    <property type="entry name" value="USPA DOMAIN-CONTAINING PROTEIN"/>
    <property type="match status" value="1"/>
</dbReference>
<keyword evidence="4" id="KW-1185">Reference proteome</keyword>
<feature type="domain" description="UspA" evidence="2">
    <location>
        <begin position="7"/>
        <end position="147"/>
    </location>
</feature>
<dbReference type="Pfam" id="PF00582">
    <property type="entry name" value="Usp"/>
    <property type="match status" value="2"/>
</dbReference>
<proteinExistence type="inferred from homology"/>
<evidence type="ECO:0000313" key="4">
    <source>
        <dbReference type="Proteomes" id="UP000245639"/>
    </source>
</evidence>
<dbReference type="InterPro" id="IPR014729">
    <property type="entry name" value="Rossmann-like_a/b/a_fold"/>
</dbReference>
<dbReference type="AlphaFoldDB" id="A0A2U1F2A9"/>
<dbReference type="Gene3D" id="3.40.50.620">
    <property type="entry name" value="HUPs"/>
    <property type="match status" value="2"/>
</dbReference>
<accession>A0A2U1F2A9</accession>
<dbReference type="CDD" id="cd23659">
    <property type="entry name" value="USP_At3g01520-like"/>
    <property type="match status" value="1"/>
</dbReference>
<comment type="similarity">
    <text evidence="1">Belongs to the universal stress protein A family.</text>
</comment>
<protein>
    <submittedName>
        <fullName evidence="3">Nucleotide-binding universal stress UspA family protein</fullName>
    </submittedName>
</protein>
<reference evidence="3 4" key="1">
    <citation type="submission" date="2018-04" db="EMBL/GenBank/DDBJ databases">
        <title>Genomic Encyclopedia of Type Strains, Phase IV (KMG-IV): sequencing the most valuable type-strain genomes for metagenomic binning, comparative biology and taxonomic classification.</title>
        <authorList>
            <person name="Goeker M."/>
        </authorList>
    </citation>
    <scope>NUCLEOTIDE SEQUENCE [LARGE SCALE GENOMIC DNA]</scope>
    <source>
        <strain evidence="3 4">DSM 45771</strain>
    </source>
</reference>
<dbReference type="EMBL" id="QEKW01000013">
    <property type="protein sequence ID" value="PVZ06311.1"/>
    <property type="molecule type" value="Genomic_DNA"/>
</dbReference>
<comment type="caution">
    <text evidence="3">The sequence shown here is derived from an EMBL/GenBank/DDBJ whole genome shotgun (WGS) entry which is preliminary data.</text>
</comment>
<feature type="domain" description="UspA" evidence="2">
    <location>
        <begin position="156"/>
        <end position="298"/>
    </location>
</feature>
<dbReference type="PRINTS" id="PR01438">
    <property type="entry name" value="UNVRSLSTRESS"/>
</dbReference>
<evidence type="ECO:0000313" key="3">
    <source>
        <dbReference type="EMBL" id="PVZ06311.1"/>
    </source>
</evidence>
<dbReference type="PANTHER" id="PTHR31964">
    <property type="entry name" value="ADENINE NUCLEOTIDE ALPHA HYDROLASES-LIKE SUPERFAMILY PROTEIN"/>
    <property type="match status" value="1"/>
</dbReference>
<evidence type="ECO:0000256" key="1">
    <source>
        <dbReference type="ARBA" id="ARBA00008791"/>
    </source>
</evidence>
<dbReference type="InterPro" id="IPR006016">
    <property type="entry name" value="UspA"/>
</dbReference>
<organism evidence="3 4">
    <name type="scientific">Actinomycetospora cinnamomea</name>
    <dbReference type="NCBI Taxonomy" id="663609"/>
    <lineage>
        <taxon>Bacteria</taxon>
        <taxon>Bacillati</taxon>
        <taxon>Actinomycetota</taxon>
        <taxon>Actinomycetes</taxon>
        <taxon>Pseudonocardiales</taxon>
        <taxon>Pseudonocardiaceae</taxon>
        <taxon>Actinomycetospora</taxon>
    </lineage>
</organism>
<evidence type="ECO:0000259" key="2">
    <source>
        <dbReference type="Pfam" id="PF00582"/>
    </source>
</evidence>
<gene>
    <name evidence="3" type="ORF">C8D89_11349</name>
</gene>
<dbReference type="InterPro" id="IPR006015">
    <property type="entry name" value="Universal_stress_UspA"/>
</dbReference>
<name>A0A2U1F2A9_9PSEU</name>
<dbReference type="SUPFAM" id="SSF52402">
    <property type="entry name" value="Adenine nucleotide alpha hydrolases-like"/>
    <property type="match status" value="2"/>
</dbReference>